<evidence type="ECO:0000256" key="7">
    <source>
        <dbReference type="ARBA" id="ARBA00022692"/>
    </source>
</evidence>
<evidence type="ECO:0000256" key="9">
    <source>
        <dbReference type="ARBA" id="ARBA00023136"/>
    </source>
</evidence>
<keyword evidence="7" id="KW-0812">Transmembrane</keyword>
<dbReference type="EMBL" id="JBHRTP010000036">
    <property type="protein sequence ID" value="MFC3108716.1"/>
    <property type="molecule type" value="Genomic_DNA"/>
</dbReference>
<evidence type="ECO:0000256" key="1">
    <source>
        <dbReference type="ARBA" id="ARBA00004533"/>
    </source>
</evidence>
<proteinExistence type="inferred from homology"/>
<dbReference type="PROSITE" id="PS52004">
    <property type="entry name" value="KS3_2"/>
    <property type="match status" value="1"/>
</dbReference>
<dbReference type="SUPFAM" id="SSF53901">
    <property type="entry name" value="Thiolase-like"/>
    <property type="match status" value="2"/>
</dbReference>
<keyword evidence="4" id="KW-1003">Cell membrane</keyword>
<evidence type="ECO:0000256" key="3">
    <source>
        <dbReference type="ARBA" id="ARBA00022458"/>
    </source>
</evidence>
<evidence type="ECO:0000256" key="12">
    <source>
        <dbReference type="ARBA" id="ARBA00041756"/>
    </source>
</evidence>
<evidence type="ECO:0000256" key="4">
    <source>
        <dbReference type="ARBA" id="ARBA00022475"/>
    </source>
</evidence>
<dbReference type="InterPro" id="IPR016039">
    <property type="entry name" value="Thiolase-like"/>
</dbReference>
<keyword evidence="3" id="KW-0536">Nodulation</keyword>
<evidence type="ECO:0000256" key="11">
    <source>
        <dbReference type="ARBA" id="ARBA00039445"/>
    </source>
</evidence>
<dbReference type="CDD" id="cd00834">
    <property type="entry name" value="KAS_I_II"/>
    <property type="match status" value="1"/>
</dbReference>
<comment type="subcellular location">
    <subcellularLocation>
        <location evidence="1">Cell inner membrane</location>
    </subcellularLocation>
</comment>
<keyword evidence="16" id="KW-1185">Reference proteome</keyword>
<accession>A0ABV7F3S5</accession>
<keyword evidence="9" id="KW-0472">Membrane</keyword>
<comment type="similarity">
    <text evidence="2 13">Belongs to the thiolase-like superfamily. Beta-ketoacyl-ACP synthases family.</text>
</comment>
<dbReference type="InterPro" id="IPR014031">
    <property type="entry name" value="Ketoacyl_synth_C"/>
</dbReference>
<keyword evidence="5" id="KW-0997">Cell inner membrane</keyword>
<evidence type="ECO:0000256" key="13">
    <source>
        <dbReference type="RuleBase" id="RU003694"/>
    </source>
</evidence>
<sequence length="420" mass="43958">MYKKNTVVITGLGVISPVGLNADALFRSLSIATSGIRRCDADPLSKPFPAGLIPESFTERFTKLELPYLDRCQQMAILAARQAITDAGFDNFAEYGQRAGLYYGSVKGGVATEQAWYQQLLVEGKQAARPFTAMAIMQNAGASQISIRHQIQGPVMTHGSACSSSGAAIGEAFRAIRDGYLDVAVVGGAEAPLTSSGFGAFDGIRALAMADPTDISRSCKPFSSDRTGLVMGEGAAFIVLESAQHAKQRGAACFAALSGYGISSDAYHIGTPNADGQTAALRAALADAGLQPSDIDYFNAHGTATRGGDEVEANAICAVFGARSVPVSSTKSIHGHLLGATSALELVITILAMTESFLPATAHLDAIDPKCALNHVANTPLFNRQIEHAMSFSCGFGGTNVALAISKHREMPARRHSVSV</sequence>
<dbReference type="Gene3D" id="3.40.47.10">
    <property type="match status" value="1"/>
</dbReference>
<evidence type="ECO:0000256" key="10">
    <source>
        <dbReference type="ARBA" id="ARBA00037576"/>
    </source>
</evidence>
<comment type="function">
    <text evidence="10">Proposed to synthesize NOD factor fatty acyl chain. Involved in the synthesis of a highly unsaturated fatty acid moiety, which forms part of a lipo-oligosaccharide that is responsible for host specificity.</text>
</comment>
<protein>
    <recommendedName>
        <fullName evidence="11">Nodulation protein E</fullName>
    </recommendedName>
    <alternativeName>
        <fullName evidence="12">Host-specificity of nodulation protein B</fullName>
    </alternativeName>
</protein>
<dbReference type="RefSeq" id="WP_390331616.1">
    <property type="nucleotide sequence ID" value="NZ_JBHRTP010000036.1"/>
</dbReference>
<evidence type="ECO:0000259" key="14">
    <source>
        <dbReference type="PROSITE" id="PS52004"/>
    </source>
</evidence>
<dbReference type="Proteomes" id="UP001595530">
    <property type="component" value="Unassembled WGS sequence"/>
</dbReference>
<evidence type="ECO:0000256" key="8">
    <source>
        <dbReference type="ARBA" id="ARBA00022989"/>
    </source>
</evidence>
<keyword evidence="6 13" id="KW-0808">Transferase</keyword>
<evidence type="ECO:0000313" key="16">
    <source>
        <dbReference type="Proteomes" id="UP001595530"/>
    </source>
</evidence>
<evidence type="ECO:0000256" key="5">
    <source>
        <dbReference type="ARBA" id="ARBA00022519"/>
    </source>
</evidence>
<dbReference type="Pfam" id="PF00109">
    <property type="entry name" value="ketoacyl-synt"/>
    <property type="match status" value="1"/>
</dbReference>
<dbReference type="PANTHER" id="PTHR11712:SF352">
    <property type="entry name" value="3-OXOACYL-[ACYL-CARRIER-PROTEIN] SYNTHASE"/>
    <property type="match status" value="1"/>
</dbReference>
<dbReference type="Pfam" id="PF02801">
    <property type="entry name" value="Ketoacyl-synt_C"/>
    <property type="match status" value="1"/>
</dbReference>
<dbReference type="SMART" id="SM00825">
    <property type="entry name" value="PKS_KS"/>
    <property type="match status" value="1"/>
</dbReference>
<evidence type="ECO:0000256" key="2">
    <source>
        <dbReference type="ARBA" id="ARBA00008467"/>
    </source>
</evidence>
<dbReference type="PANTHER" id="PTHR11712">
    <property type="entry name" value="POLYKETIDE SYNTHASE-RELATED"/>
    <property type="match status" value="1"/>
</dbReference>
<name>A0ABV7F3S5_9BURK</name>
<gene>
    <name evidence="15" type="ORF">ACFOFO_12210</name>
</gene>
<dbReference type="InterPro" id="IPR020841">
    <property type="entry name" value="PKS_Beta-ketoAc_synthase_dom"/>
</dbReference>
<keyword evidence="8" id="KW-1133">Transmembrane helix</keyword>
<dbReference type="InterPro" id="IPR014030">
    <property type="entry name" value="Ketoacyl_synth_N"/>
</dbReference>
<organism evidence="15 16">
    <name type="scientific">Undibacterium arcticum</name>
    <dbReference type="NCBI Taxonomy" id="1762892"/>
    <lineage>
        <taxon>Bacteria</taxon>
        <taxon>Pseudomonadati</taxon>
        <taxon>Pseudomonadota</taxon>
        <taxon>Betaproteobacteria</taxon>
        <taxon>Burkholderiales</taxon>
        <taxon>Oxalobacteraceae</taxon>
        <taxon>Undibacterium</taxon>
    </lineage>
</organism>
<comment type="caution">
    <text evidence="15">The sequence shown here is derived from an EMBL/GenBank/DDBJ whole genome shotgun (WGS) entry which is preliminary data.</text>
</comment>
<dbReference type="InterPro" id="IPR000794">
    <property type="entry name" value="Beta-ketoacyl_synthase"/>
</dbReference>
<reference evidence="16" key="1">
    <citation type="journal article" date="2019" name="Int. J. Syst. Evol. Microbiol.">
        <title>The Global Catalogue of Microorganisms (GCM) 10K type strain sequencing project: providing services to taxonomists for standard genome sequencing and annotation.</title>
        <authorList>
            <consortium name="The Broad Institute Genomics Platform"/>
            <consortium name="The Broad Institute Genome Sequencing Center for Infectious Disease"/>
            <person name="Wu L."/>
            <person name="Ma J."/>
        </authorList>
    </citation>
    <scope>NUCLEOTIDE SEQUENCE [LARGE SCALE GENOMIC DNA]</scope>
    <source>
        <strain evidence="16">KCTC 42986</strain>
    </source>
</reference>
<evidence type="ECO:0000256" key="6">
    <source>
        <dbReference type="ARBA" id="ARBA00022679"/>
    </source>
</evidence>
<evidence type="ECO:0000313" key="15">
    <source>
        <dbReference type="EMBL" id="MFC3108716.1"/>
    </source>
</evidence>
<feature type="domain" description="Ketosynthase family 3 (KS3)" evidence="14">
    <location>
        <begin position="4"/>
        <end position="407"/>
    </location>
</feature>